<evidence type="ECO:0000313" key="3">
    <source>
        <dbReference type="Proteomes" id="UP000008467"/>
    </source>
</evidence>
<keyword evidence="3" id="KW-1185">Reference proteome</keyword>
<dbReference type="InterPro" id="IPR041854">
    <property type="entry name" value="BFD-like_2Fe2S-bd_dom_sf"/>
</dbReference>
<dbReference type="Pfam" id="PF04324">
    <property type="entry name" value="Fer2_BFD"/>
    <property type="match status" value="1"/>
</dbReference>
<name>F2JKY1_CELLD</name>
<evidence type="ECO:0000313" key="2">
    <source>
        <dbReference type="EMBL" id="ADZ84522.1"/>
    </source>
</evidence>
<dbReference type="InterPro" id="IPR007419">
    <property type="entry name" value="BFD-like_2Fe2S-bd_dom"/>
</dbReference>
<reference evidence="2 3" key="1">
    <citation type="journal article" date="2011" name="J. Bacteriol.">
        <title>Complete genome sequence of the cellulose-degrading bacterium Cellulosilyticum lentocellum.</title>
        <authorList>
            <consortium name="US DOE Joint Genome Institute"/>
            <person name="Miller D.A."/>
            <person name="Suen G."/>
            <person name="Bruce D."/>
            <person name="Copeland A."/>
            <person name="Cheng J.F."/>
            <person name="Detter C."/>
            <person name="Goodwin L.A."/>
            <person name="Han C.S."/>
            <person name="Hauser L.J."/>
            <person name="Land M.L."/>
            <person name="Lapidus A."/>
            <person name="Lucas S."/>
            <person name="Meincke L."/>
            <person name="Pitluck S."/>
            <person name="Tapia R."/>
            <person name="Teshima H."/>
            <person name="Woyke T."/>
            <person name="Fox B.G."/>
            <person name="Angert E.R."/>
            <person name="Currie C.R."/>
        </authorList>
    </citation>
    <scope>NUCLEOTIDE SEQUENCE [LARGE SCALE GENOMIC DNA]</scope>
    <source>
        <strain evidence="3">ATCC 49066 / DSM 5427 / NCIMB 11756 / RHM5</strain>
    </source>
</reference>
<feature type="domain" description="BFD-like [2Fe-2S]-binding" evidence="1">
    <location>
        <begin position="4"/>
        <end position="55"/>
    </location>
</feature>
<organism evidence="2 3">
    <name type="scientific">Cellulosilyticum lentocellum (strain ATCC 49066 / DSM 5427 / NCIMB 11756 / RHM5)</name>
    <name type="common">Clostridium lentocellum</name>
    <dbReference type="NCBI Taxonomy" id="642492"/>
    <lineage>
        <taxon>Bacteria</taxon>
        <taxon>Bacillati</taxon>
        <taxon>Bacillota</taxon>
        <taxon>Clostridia</taxon>
        <taxon>Lachnospirales</taxon>
        <taxon>Cellulosilyticaceae</taxon>
        <taxon>Cellulosilyticum</taxon>
    </lineage>
</organism>
<dbReference type="Gene3D" id="1.10.10.1100">
    <property type="entry name" value="BFD-like [2Fe-2S]-binding domain"/>
    <property type="match status" value="1"/>
</dbReference>
<dbReference type="AlphaFoldDB" id="F2JKY1"/>
<sequence>MSDIICLCKNISEETIVEAIKKGADTVDAVKEATGATTGFCHGGRCKAKIEALIEANK</sequence>
<proteinExistence type="predicted"/>
<dbReference type="EMBL" id="CP002582">
    <property type="protein sequence ID" value="ADZ84522.1"/>
    <property type="molecule type" value="Genomic_DNA"/>
</dbReference>
<dbReference type="STRING" id="642492.Clole_2823"/>
<protein>
    <submittedName>
        <fullName evidence="2">BFD domain protein (2Fe-2S)-binding domain protein</fullName>
    </submittedName>
</protein>
<gene>
    <name evidence="2" type="ordered locus">Clole_2823</name>
</gene>
<dbReference type="HOGENOM" id="CLU_159205_4_0_9"/>
<dbReference type="eggNOG" id="COG1251">
    <property type="taxonomic scope" value="Bacteria"/>
</dbReference>
<dbReference type="KEGG" id="cle:Clole_2823"/>
<dbReference type="Proteomes" id="UP000008467">
    <property type="component" value="Chromosome"/>
</dbReference>
<dbReference type="RefSeq" id="WP_013657803.1">
    <property type="nucleotide sequence ID" value="NC_015275.1"/>
</dbReference>
<evidence type="ECO:0000259" key="1">
    <source>
        <dbReference type="Pfam" id="PF04324"/>
    </source>
</evidence>
<accession>F2JKY1</accession>